<dbReference type="PROSITE" id="PS51419">
    <property type="entry name" value="RAB"/>
    <property type="match status" value="1"/>
</dbReference>
<evidence type="ECO:0000256" key="7">
    <source>
        <dbReference type="ARBA" id="ARBA00023136"/>
    </source>
</evidence>
<dbReference type="InterPro" id="IPR001806">
    <property type="entry name" value="Small_GTPase"/>
</dbReference>
<proteinExistence type="inferred from homology"/>
<dbReference type="NCBIfam" id="TIGR00231">
    <property type="entry name" value="small_GTP"/>
    <property type="match status" value="1"/>
</dbReference>
<reference evidence="10 11" key="1">
    <citation type="submission" date="2024-05" db="EMBL/GenBank/DDBJ databases">
        <authorList>
            <person name="Wallberg A."/>
        </authorList>
    </citation>
    <scope>NUCLEOTIDE SEQUENCE [LARGE SCALE GENOMIC DNA]</scope>
</reference>
<dbReference type="SMART" id="SM00173">
    <property type="entry name" value="RAS"/>
    <property type="match status" value="1"/>
</dbReference>
<dbReference type="FunFam" id="3.40.50.300:FF:000983">
    <property type="entry name" value="Rho family GTPase"/>
    <property type="match status" value="1"/>
</dbReference>
<accession>A0AAV2RY15</accession>
<dbReference type="PRINTS" id="PR00449">
    <property type="entry name" value="RASTRNSFRMNG"/>
</dbReference>
<dbReference type="Gene3D" id="3.40.50.300">
    <property type="entry name" value="P-loop containing nucleotide triphosphate hydrolases"/>
    <property type="match status" value="1"/>
</dbReference>
<dbReference type="PANTHER" id="PTHR24072">
    <property type="entry name" value="RHO FAMILY GTPASE"/>
    <property type="match status" value="1"/>
</dbReference>
<dbReference type="GO" id="GO:0003924">
    <property type="term" value="F:GTPase activity"/>
    <property type="evidence" value="ECO:0007669"/>
    <property type="project" value="InterPro"/>
</dbReference>
<keyword evidence="7" id="KW-0472">Membrane</keyword>
<protein>
    <submittedName>
        <fullName evidence="10">Uncharacterized protein</fullName>
    </submittedName>
</protein>
<comment type="subcellular location">
    <subcellularLocation>
        <location evidence="1">Cell membrane</location>
        <topology evidence="1">Lipid-anchor</topology>
        <orientation evidence="1">Cytoplasmic side</orientation>
    </subcellularLocation>
</comment>
<dbReference type="Pfam" id="PF00071">
    <property type="entry name" value="Ras"/>
    <property type="match status" value="1"/>
</dbReference>
<evidence type="ECO:0000256" key="9">
    <source>
        <dbReference type="ARBA" id="ARBA00023289"/>
    </source>
</evidence>
<keyword evidence="4" id="KW-0488">Methylation</keyword>
<dbReference type="GO" id="GO:0003006">
    <property type="term" value="P:developmental process involved in reproduction"/>
    <property type="evidence" value="ECO:0007669"/>
    <property type="project" value="UniProtKB-ARBA"/>
</dbReference>
<evidence type="ECO:0000313" key="11">
    <source>
        <dbReference type="Proteomes" id="UP001497623"/>
    </source>
</evidence>
<dbReference type="GO" id="GO:0035099">
    <property type="term" value="P:hemocyte migration"/>
    <property type="evidence" value="ECO:0007669"/>
    <property type="project" value="UniProtKB-ARBA"/>
</dbReference>
<keyword evidence="9" id="KW-0636">Prenylation</keyword>
<evidence type="ECO:0000256" key="8">
    <source>
        <dbReference type="ARBA" id="ARBA00023288"/>
    </source>
</evidence>
<keyword evidence="11" id="KW-1185">Reference proteome</keyword>
<sequence length="191" mass="21716">MDVRRLKCVTLGHGGNGKTCLHIRYCFNKFSSQYVPTVFDNYVQNVNVKGTNVELGMFDTGGGEDYHRLRPLCYPETDFFLICSAIDNRSALRDVEEEWYPEIFYHCPKVLKFLVGTKVDLRSQEAEGVPKSSIVTYEEGLDMAKRLGLTGYMECSSLTGDGVSNVFNKAIEEVLNQQMMIKKKKEKCLLI</sequence>
<dbReference type="GO" id="GO:0001667">
    <property type="term" value="P:ameboidal-type cell migration"/>
    <property type="evidence" value="ECO:0007669"/>
    <property type="project" value="UniProtKB-ARBA"/>
</dbReference>
<evidence type="ECO:0000256" key="4">
    <source>
        <dbReference type="ARBA" id="ARBA00022481"/>
    </source>
</evidence>
<organism evidence="10 11">
    <name type="scientific">Meganyctiphanes norvegica</name>
    <name type="common">Northern krill</name>
    <name type="synonym">Thysanopoda norvegica</name>
    <dbReference type="NCBI Taxonomy" id="48144"/>
    <lineage>
        <taxon>Eukaryota</taxon>
        <taxon>Metazoa</taxon>
        <taxon>Ecdysozoa</taxon>
        <taxon>Arthropoda</taxon>
        <taxon>Crustacea</taxon>
        <taxon>Multicrustacea</taxon>
        <taxon>Malacostraca</taxon>
        <taxon>Eumalacostraca</taxon>
        <taxon>Eucarida</taxon>
        <taxon>Euphausiacea</taxon>
        <taxon>Euphausiidae</taxon>
        <taxon>Meganyctiphanes</taxon>
    </lineage>
</organism>
<evidence type="ECO:0000313" key="10">
    <source>
        <dbReference type="EMBL" id="CAL4147006.1"/>
    </source>
</evidence>
<dbReference type="GO" id="GO:0007264">
    <property type="term" value="P:small GTPase-mediated signal transduction"/>
    <property type="evidence" value="ECO:0007669"/>
    <property type="project" value="InterPro"/>
</dbReference>
<dbReference type="GO" id="GO:0035006">
    <property type="term" value="P:melanization defense response"/>
    <property type="evidence" value="ECO:0007669"/>
    <property type="project" value="UniProtKB-ARBA"/>
</dbReference>
<keyword evidence="5" id="KW-0547">Nucleotide-binding</keyword>
<keyword evidence="3" id="KW-1003">Cell membrane</keyword>
<evidence type="ECO:0000256" key="1">
    <source>
        <dbReference type="ARBA" id="ARBA00004342"/>
    </source>
</evidence>
<dbReference type="GO" id="GO:0005886">
    <property type="term" value="C:plasma membrane"/>
    <property type="evidence" value="ECO:0007669"/>
    <property type="project" value="UniProtKB-SubCell"/>
</dbReference>
<dbReference type="CDD" id="cd00157">
    <property type="entry name" value="Rho"/>
    <property type="match status" value="1"/>
</dbReference>
<dbReference type="GO" id="GO:0005525">
    <property type="term" value="F:GTP binding"/>
    <property type="evidence" value="ECO:0007669"/>
    <property type="project" value="UniProtKB-KW"/>
</dbReference>
<keyword evidence="8" id="KW-0449">Lipoprotein</keyword>
<dbReference type="Proteomes" id="UP001497623">
    <property type="component" value="Unassembled WGS sequence"/>
</dbReference>
<evidence type="ECO:0000256" key="6">
    <source>
        <dbReference type="ARBA" id="ARBA00023134"/>
    </source>
</evidence>
<dbReference type="InterPro" id="IPR003578">
    <property type="entry name" value="Small_GTPase_Rho"/>
</dbReference>
<dbReference type="SMART" id="SM00174">
    <property type="entry name" value="RHO"/>
    <property type="match status" value="1"/>
</dbReference>
<evidence type="ECO:0000256" key="3">
    <source>
        <dbReference type="ARBA" id="ARBA00022475"/>
    </source>
</evidence>
<comment type="caution">
    <text evidence="10">The sequence shown here is derived from an EMBL/GenBank/DDBJ whole genome shotgun (WGS) entry which is preliminary data.</text>
</comment>
<name>A0AAV2RY15_MEGNR</name>
<dbReference type="EMBL" id="CAXKWB010035693">
    <property type="protein sequence ID" value="CAL4147006.1"/>
    <property type="molecule type" value="Genomic_DNA"/>
</dbReference>
<gene>
    <name evidence="10" type="ORF">MNOR_LOCUS29963</name>
</gene>
<dbReference type="SUPFAM" id="SSF52540">
    <property type="entry name" value="P-loop containing nucleoside triphosphate hydrolases"/>
    <property type="match status" value="1"/>
</dbReference>
<dbReference type="GO" id="GO:0022412">
    <property type="term" value="P:cellular process involved in reproduction in multicellular organism"/>
    <property type="evidence" value="ECO:0007669"/>
    <property type="project" value="UniProtKB-ARBA"/>
</dbReference>
<keyword evidence="6" id="KW-0342">GTP-binding</keyword>
<dbReference type="InterPro" id="IPR005225">
    <property type="entry name" value="Small_GTP-bd"/>
</dbReference>
<dbReference type="PROSITE" id="PS51420">
    <property type="entry name" value="RHO"/>
    <property type="match status" value="1"/>
</dbReference>
<dbReference type="InterPro" id="IPR027417">
    <property type="entry name" value="P-loop_NTPase"/>
</dbReference>
<evidence type="ECO:0000256" key="5">
    <source>
        <dbReference type="ARBA" id="ARBA00022741"/>
    </source>
</evidence>
<dbReference type="AlphaFoldDB" id="A0AAV2RY15"/>
<dbReference type="SMART" id="SM00175">
    <property type="entry name" value="RAB"/>
    <property type="match status" value="1"/>
</dbReference>
<dbReference type="PROSITE" id="PS51421">
    <property type="entry name" value="RAS"/>
    <property type="match status" value="1"/>
</dbReference>
<comment type="similarity">
    <text evidence="2">Belongs to the small GTPase superfamily. Rho family.</text>
</comment>
<evidence type="ECO:0000256" key="2">
    <source>
        <dbReference type="ARBA" id="ARBA00010142"/>
    </source>
</evidence>